<evidence type="ECO:0000313" key="3">
    <source>
        <dbReference type="Proteomes" id="UP001063166"/>
    </source>
</evidence>
<feature type="compositionally biased region" description="Polar residues" evidence="1">
    <location>
        <begin position="116"/>
        <end position="139"/>
    </location>
</feature>
<accession>A0A9P3PP18</accession>
<dbReference type="Proteomes" id="UP001063166">
    <property type="component" value="Unassembled WGS sequence"/>
</dbReference>
<organism evidence="2 3">
    <name type="scientific">Lyophyllum shimeji</name>
    <name type="common">Hon-shimeji</name>
    <name type="synonym">Tricholoma shimeji</name>
    <dbReference type="NCBI Taxonomy" id="47721"/>
    <lineage>
        <taxon>Eukaryota</taxon>
        <taxon>Fungi</taxon>
        <taxon>Dikarya</taxon>
        <taxon>Basidiomycota</taxon>
        <taxon>Agaricomycotina</taxon>
        <taxon>Agaricomycetes</taxon>
        <taxon>Agaricomycetidae</taxon>
        <taxon>Agaricales</taxon>
        <taxon>Tricholomatineae</taxon>
        <taxon>Lyophyllaceae</taxon>
        <taxon>Lyophyllum</taxon>
    </lineage>
</organism>
<sequence length="186" mass="19463">MGNRQSGPTGGYYRRGSVDAQRNGMGYPHSIPEGAIGIPYADANMFFGAEDTVIEGGELAATRSMVTYRHGDAPVPEQGFGGGTADMFSGARGTVIRGGKITAAGSIIAYDGPAQQAATQQHSTRYASSHEATPQTVPSGSRVPGGRPAARPGVPDPPPKDSKYTQPQYVYSHTASHTGRGTRVRR</sequence>
<dbReference type="AlphaFoldDB" id="A0A9P3PP18"/>
<name>A0A9P3PP18_LYOSH</name>
<dbReference type="EMBL" id="BRPK01000005">
    <property type="protein sequence ID" value="GLB38807.1"/>
    <property type="molecule type" value="Genomic_DNA"/>
</dbReference>
<comment type="caution">
    <text evidence="2">The sequence shown here is derived from an EMBL/GenBank/DDBJ whole genome shotgun (WGS) entry which is preliminary data.</text>
</comment>
<proteinExistence type="predicted"/>
<feature type="compositionally biased region" description="Polar residues" evidence="1">
    <location>
        <begin position="164"/>
        <end position="179"/>
    </location>
</feature>
<protein>
    <submittedName>
        <fullName evidence="2">Uncharacterized protein</fullName>
    </submittedName>
</protein>
<gene>
    <name evidence="2" type="ORF">LshimejAT787_0506720</name>
</gene>
<reference evidence="2" key="1">
    <citation type="submission" date="2022-07" db="EMBL/GenBank/DDBJ databases">
        <title>The genome of Lyophyllum shimeji provides insight into the initial evolution of ectomycorrhizal fungal genome.</title>
        <authorList>
            <person name="Kobayashi Y."/>
            <person name="Shibata T."/>
            <person name="Hirakawa H."/>
            <person name="Shigenobu S."/>
            <person name="Nishiyama T."/>
            <person name="Yamada A."/>
            <person name="Hasebe M."/>
            <person name="Kawaguchi M."/>
        </authorList>
    </citation>
    <scope>NUCLEOTIDE SEQUENCE</scope>
    <source>
        <strain evidence="2">AT787</strain>
    </source>
</reference>
<feature type="region of interest" description="Disordered" evidence="1">
    <location>
        <begin position="115"/>
        <end position="186"/>
    </location>
</feature>
<evidence type="ECO:0000313" key="2">
    <source>
        <dbReference type="EMBL" id="GLB38807.1"/>
    </source>
</evidence>
<feature type="compositionally biased region" description="Low complexity" evidence="1">
    <location>
        <begin position="140"/>
        <end position="153"/>
    </location>
</feature>
<keyword evidence="3" id="KW-1185">Reference proteome</keyword>
<evidence type="ECO:0000256" key="1">
    <source>
        <dbReference type="SAM" id="MobiDB-lite"/>
    </source>
</evidence>